<name>A0A2V4ATZ7_9PSEU</name>
<reference evidence="2 3" key="1">
    <citation type="submission" date="2016-07" db="EMBL/GenBank/DDBJ databases">
        <title>Draft genome sequence of Prauserella muralis DSM 45305, isolated from a mould-covered wall in an indoor environment.</title>
        <authorList>
            <person name="Ruckert C."/>
            <person name="Albersmeier A."/>
            <person name="Jiang C.-L."/>
            <person name="Jiang Y."/>
            <person name="Kalinowski J."/>
            <person name="Schneider O."/>
            <person name="Winkler A."/>
            <person name="Zotchev S.B."/>
        </authorList>
    </citation>
    <scope>NUCLEOTIDE SEQUENCE [LARGE SCALE GENOMIC DNA]</scope>
    <source>
        <strain evidence="2 3">DSM 45305</strain>
    </source>
</reference>
<evidence type="ECO:0000256" key="1">
    <source>
        <dbReference type="SAM" id="MobiDB-lite"/>
    </source>
</evidence>
<evidence type="ECO:0000313" key="2">
    <source>
        <dbReference type="EMBL" id="PXY23001.1"/>
    </source>
</evidence>
<evidence type="ECO:0000313" key="3">
    <source>
        <dbReference type="Proteomes" id="UP000249915"/>
    </source>
</evidence>
<proteinExistence type="predicted"/>
<dbReference type="Pfam" id="PF19457">
    <property type="entry name" value="DUF5994"/>
    <property type="match status" value="1"/>
</dbReference>
<accession>A0A2V4ATZ7</accession>
<dbReference type="OrthoDB" id="3785441at2"/>
<dbReference type="AlphaFoldDB" id="A0A2V4ATZ7"/>
<comment type="caution">
    <text evidence="2">The sequence shown here is derived from an EMBL/GenBank/DDBJ whole genome shotgun (WGS) entry which is preliminary data.</text>
</comment>
<feature type="compositionally biased region" description="Polar residues" evidence="1">
    <location>
        <begin position="1"/>
        <end position="16"/>
    </location>
</feature>
<sequence length="181" mass="19744">MSSPHTSTNPSVSTVLEPSRHPLRLQLKAEAPTTGYVDGAWWPRSRDLGVELPGLLAKLTVRPGRIERVTYNSTSWEPAGRRLTFEGRAIRLEGFRSQHPDTVTVTGQGRQRLTLLVIPPGARVEAAQHALTTASKRANVDSTEVLLAHNRVAQVAPPEGPGPEGMDAATHRWEIEGGRIQ</sequence>
<keyword evidence="3" id="KW-1185">Reference proteome</keyword>
<organism evidence="2 3">
    <name type="scientific">Prauserella muralis</name>
    <dbReference type="NCBI Taxonomy" id="588067"/>
    <lineage>
        <taxon>Bacteria</taxon>
        <taxon>Bacillati</taxon>
        <taxon>Actinomycetota</taxon>
        <taxon>Actinomycetes</taxon>
        <taxon>Pseudonocardiales</taxon>
        <taxon>Pseudonocardiaceae</taxon>
        <taxon>Prauserella</taxon>
    </lineage>
</organism>
<feature type="region of interest" description="Disordered" evidence="1">
    <location>
        <begin position="1"/>
        <end position="20"/>
    </location>
</feature>
<dbReference type="InterPro" id="IPR046036">
    <property type="entry name" value="DUF5994"/>
</dbReference>
<protein>
    <submittedName>
        <fullName evidence="2">Uncharacterized protein</fullName>
    </submittedName>
</protein>
<dbReference type="EMBL" id="MASW01000005">
    <property type="protein sequence ID" value="PXY23001.1"/>
    <property type="molecule type" value="Genomic_DNA"/>
</dbReference>
<gene>
    <name evidence="2" type="ORF">BAY60_23735</name>
</gene>
<dbReference type="Proteomes" id="UP000249915">
    <property type="component" value="Unassembled WGS sequence"/>
</dbReference>